<dbReference type="PROSITE" id="PS00678">
    <property type="entry name" value="WD_REPEATS_1"/>
    <property type="match status" value="2"/>
</dbReference>
<dbReference type="eggNOG" id="KOG0263">
    <property type="taxonomic scope" value="Eukaryota"/>
</dbReference>
<dbReference type="InterPro" id="IPR036322">
    <property type="entry name" value="WD40_repeat_dom_sf"/>
</dbReference>
<keyword evidence="1 3" id="KW-0853">WD repeat</keyword>
<name>M2W502_GALSU</name>
<dbReference type="InterPro" id="IPR015943">
    <property type="entry name" value="WD40/YVTN_repeat-like_dom_sf"/>
</dbReference>
<dbReference type="InterPro" id="IPR019775">
    <property type="entry name" value="WD40_repeat_CS"/>
</dbReference>
<dbReference type="PROSITE" id="PS50294">
    <property type="entry name" value="WD_REPEATS_REGION"/>
    <property type="match status" value="1"/>
</dbReference>
<feature type="repeat" description="WD" evidence="3">
    <location>
        <begin position="297"/>
        <end position="344"/>
    </location>
</feature>
<dbReference type="SUPFAM" id="SSF50978">
    <property type="entry name" value="WD40 repeat-like"/>
    <property type="match status" value="1"/>
</dbReference>
<sequence length="583" mass="63668">MTSILHDLGITRPRTPKIPPALQFDTGTPFPVACSRLYPDRDVDIYALTILPFDNERKAVVSAGDSAAHVVDLSTTLVTVSLPGRETMETASPREEDASPSRGLFTRVVKTSISKHGPARRSLLEHKGAVLAVDCALPNKKPDEPVILTGSVAELGRVWFPSTLEQFAVLHGHRAPVYGVALSYSVDRAITASGDSTLRVWLLEDIYKRALVTTPKSNKQGNMKRALSFRKNKDDGTEEQTGGARTLAILRGHIGEVFTVEVLDDRSSGGVLRAVSGGEDTIVHIWDLETKSILRSLQGHEKKIHAVAVPRTTEKELCGRVILSSSGDKTCRLWDIQATNPLTGVLGSHDDEVWGCAISSQGRYALTCTVGGSAYIWDLRRHSTPLSRFHSREPLRCCAASPSNRTFHTADTKGNIYHIYVGGQSPQSIDIDNAKPPGSFGYELRARALSERASLRSSQSVGRNMAYMEYLYVSGKNNSKEKETAQINKKLGNGKDTSDSDTCRDDSYRPSSSSTKSGSTGEIQEFRSNTVGKEPEIDTNSSQRKETAIEQSIGSDLQGTNNDATKTLEKRTLDPPEKNCQIL</sequence>
<gene>
    <name evidence="5" type="ORF">Gasu_18330</name>
</gene>
<evidence type="ECO:0000256" key="4">
    <source>
        <dbReference type="SAM" id="MobiDB-lite"/>
    </source>
</evidence>
<reference evidence="6" key="1">
    <citation type="journal article" date="2013" name="Science">
        <title>Gene transfer from bacteria and archaea facilitated evolution of an extremophilic eukaryote.</title>
        <authorList>
            <person name="Schonknecht G."/>
            <person name="Chen W.H."/>
            <person name="Ternes C.M."/>
            <person name="Barbier G.G."/>
            <person name="Shrestha R.P."/>
            <person name="Stanke M."/>
            <person name="Brautigam A."/>
            <person name="Baker B.J."/>
            <person name="Banfield J.F."/>
            <person name="Garavito R.M."/>
            <person name="Carr K."/>
            <person name="Wilkerson C."/>
            <person name="Rensing S.A."/>
            <person name="Gagneul D."/>
            <person name="Dickenson N.E."/>
            <person name="Oesterhelt C."/>
            <person name="Lercher M.J."/>
            <person name="Weber A.P."/>
        </authorList>
    </citation>
    <scope>NUCLEOTIDE SEQUENCE [LARGE SCALE GENOMIC DNA]</scope>
    <source>
        <strain evidence="6">074W</strain>
    </source>
</reference>
<dbReference type="SMART" id="SM00320">
    <property type="entry name" value="WD40"/>
    <property type="match status" value="6"/>
</dbReference>
<feature type="repeat" description="WD" evidence="3">
    <location>
        <begin position="170"/>
        <end position="201"/>
    </location>
</feature>
<organism evidence="5 6">
    <name type="scientific">Galdieria sulphuraria</name>
    <name type="common">Red alga</name>
    <dbReference type="NCBI Taxonomy" id="130081"/>
    <lineage>
        <taxon>Eukaryota</taxon>
        <taxon>Rhodophyta</taxon>
        <taxon>Bangiophyceae</taxon>
        <taxon>Galdieriales</taxon>
        <taxon>Galdieriaceae</taxon>
        <taxon>Galdieria</taxon>
    </lineage>
</organism>
<proteinExistence type="predicted"/>
<dbReference type="EMBL" id="KB454496">
    <property type="protein sequence ID" value="EME30816.1"/>
    <property type="molecule type" value="Genomic_DNA"/>
</dbReference>
<dbReference type="OrthoDB" id="538223at2759"/>
<dbReference type="InterPro" id="IPR001680">
    <property type="entry name" value="WD40_rpt"/>
</dbReference>
<dbReference type="PROSITE" id="PS50082">
    <property type="entry name" value="WD_REPEATS_2"/>
    <property type="match status" value="4"/>
</dbReference>
<feature type="repeat" description="WD" evidence="3">
    <location>
        <begin position="250"/>
        <end position="296"/>
    </location>
</feature>
<feature type="compositionally biased region" description="Polar residues" evidence="4">
    <location>
        <begin position="549"/>
        <end position="565"/>
    </location>
</feature>
<dbReference type="STRING" id="130081.M2W502"/>
<dbReference type="RefSeq" id="XP_005707336.1">
    <property type="nucleotide sequence ID" value="XM_005707279.1"/>
</dbReference>
<dbReference type="PANTHER" id="PTHR19879:SF9">
    <property type="entry name" value="TRANSCRIPTION INITIATION FACTOR TFIID SUBUNIT 5"/>
    <property type="match status" value="1"/>
</dbReference>
<evidence type="ECO:0000256" key="1">
    <source>
        <dbReference type="ARBA" id="ARBA00022574"/>
    </source>
</evidence>
<dbReference type="Gramene" id="EME30816">
    <property type="protein sequence ID" value="EME30816"/>
    <property type="gene ID" value="Gasu_18330"/>
</dbReference>
<dbReference type="GeneID" id="17089513"/>
<keyword evidence="6" id="KW-1185">Reference proteome</keyword>
<feature type="repeat" description="WD" evidence="3">
    <location>
        <begin position="346"/>
        <end position="387"/>
    </location>
</feature>
<dbReference type="Gene3D" id="2.130.10.10">
    <property type="entry name" value="YVTN repeat-like/Quinoprotein amine dehydrogenase"/>
    <property type="match status" value="2"/>
</dbReference>
<dbReference type="KEGG" id="gsl:Gasu_18330"/>
<evidence type="ECO:0000313" key="5">
    <source>
        <dbReference type="EMBL" id="EME30816.1"/>
    </source>
</evidence>
<accession>M2W502</accession>
<dbReference type="AlphaFoldDB" id="M2W502"/>
<dbReference type="Proteomes" id="UP000030680">
    <property type="component" value="Unassembled WGS sequence"/>
</dbReference>
<evidence type="ECO:0000256" key="2">
    <source>
        <dbReference type="ARBA" id="ARBA00022737"/>
    </source>
</evidence>
<feature type="compositionally biased region" description="Basic and acidic residues" evidence="4">
    <location>
        <begin position="566"/>
        <end position="577"/>
    </location>
</feature>
<feature type="region of interest" description="Disordered" evidence="4">
    <location>
        <begin position="218"/>
        <end position="240"/>
    </location>
</feature>
<dbReference type="Pfam" id="PF00400">
    <property type="entry name" value="WD40"/>
    <property type="match status" value="3"/>
</dbReference>
<keyword evidence="2" id="KW-0677">Repeat</keyword>
<dbReference type="PANTHER" id="PTHR19879">
    <property type="entry name" value="TRANSCRIPTION INITIATION FACTOR TFIID"/>
    <property type="match status" value="1"/>
</dbReference>
<evidence type="ECO:0000313" key="6">
    <source>
        <dbReference type="Proteomes" id="UP000030680"/>
    </source>
</evidence>
<protein>
    <submittedName>
        <fullName evidence="5">Transducin family protein / WD-40 repeat family protein</fullName>
    </submittedName>
</protein>
<feature type="region of interest" description="Disordered" evidence="4">
    <location>
        <begin position="478"/>
        <end position="583"/>
    </location>
</feature>
<feature type="compositionally biased region" description="Low complexity" evidence="4">
    <location>
        <begin position="511"/>
        <end position="521"/>
    </location>
</feature>
<evidence type="ECO:0000256" key="3">
    <source>
        <dbReference type="PROSITE-ProRule" id="PRU00221"/>
    </source>
</evidence>
<feature type="compositionally biased region" description="Basic and acidic residues" evidence="4">
    <location>
        <begin position="496"/>
        <end position="508"/>
    </location>
</feature>